<dbReference type="InterPro" id="IPR003812">
    <property type="entry name" value="Fido"/>
</dbReference>
<dbReference type="PROSITE" id="PS51459">
    <property type="entry name" value="FIDO"/>
    <property type="match status" value="1"/>
</dbReference>
<dbReference type="NCBIfam" id="TIGR01550">
    <property type="entry name" value="DOC_P1"/>
    <property type="match status" value="1"/>
</dbReference>
<organism evidence="2 3">
    <name type="scientific">Eshraghiella crossota DSM 2876</name>
    <dbReference type="NCBI Taxonomy" id="511680"/>
    <lineage>
        <taxon>Bacteria</taxon>
        <taxon>Bacillati</taxon>
        <taxon>Bacillota</taxon>
        <taxon>Clostridia</taxon>
        <taxon>Lachnospirales</taxon>
        <taxon>Lachnospiraceae</taxon>
        <taxon>Eshraghiella</taxon>
    </lineage>
</organism>
<dbReference type="EMBL" id="ABWN01000033">
    <property type="protein sequence ID" value="EFF68033.1"/>
    <property type="molecule type" value="Genomic_DNA"/>
</dbReference>
<dbReference type="SUPFAM" id="SSF140931">
    <property type="entry name" value="Fic-like"/>
    <property type="match status" value="1"/>
</dbReference>
<evidence type="ECO:0000313" key="3">
    <source>
        <dbReference type="Proteomes" id="UP000006238"/>
    </source>
</evidence>
<dbReference type="GO" id="GO:0016301">
    <property type="term" value="F:kinase activity"/>
    <property type="evidence" value="ECO:0007669"/>
    <property type="project" value="InterPro"/>
</dbReference>
<dbReference type="PIRSF" id="PIRSF018297">
    <property type="entry name" value="Doc"/>
    <property type="match status" value="1"/>
</dbReference>
<comment type="caution">
    <text evidence="2">The sequence shown here is derived from an EMBL/GenBank/DDBJ whole genome shotgun (WGS) entry which is preliminary data.</text>
</comment>
<dbReference type="Gene3D" id="1.20.120.1870">
    <property type="entry name" value="Fic/DOC protein, Fido domain"/>
    <property type="match status" value="1"/>
</dbReference>
<dbReference type="InterPro" id="IPR053737">
    <property type="entry name" value="Type_II_TA_Toxin"/>
</dbReference>
<protein>
    <submittedName>
        <fullName evidence="2">Death-on-curing family protein</fullName>
    </submittedName>
</protein>
<evidence type="ECO:0000313" key="2">
    <source>
        <dbReference type="EMBL" id="EFF68033.1"/>
    </source>
</evidence>
<feature type="domain" description="Fido" evidence="1">
    <location>
        <begin position="4"/>
        <end position="122"/>
    </location>
</feature>
<dbReference type="PANTHER" id="PTHR39426:SF1">
    <property type="entry name" value="HOMOLOGY TO DEATH-ON-CURING PROTEIN OF PHAGE P1"/>
    <property type="match status" value="1"/>
</dbReference>
<name>D4S1E3_9FIRM</name>
<sequence length="125" mass="13770">MIRLSKEQVILLHERLIEATGGGDGIRDDGMLDSALANPFQSFGDEELYPSVQAKAAQLCFGIVKNHPMVDGNKRLGTHVMLVFLALNGYELSYTQKELSDTILDLASGKIGAEDILQWIISHQK</sequence>
<dbReference type="PANTHER" id="PTHR39426">
    <property type="entry name" value="HOMOLOGY TO DEATH-ON-CURING PROTEIN OF PHAGE P1"/>
    <property type="match status" value="1"/>
</dbReference>
<dbReference type="InterPro" id="IPR006440">
    <property type="entry name" value="Doc"/>
</dbReference>
<dbReference type="Pfam" id="PF02661">
    <property type="entry name" value="Fic"/>
    <property type="match status" value="1"/>
</dbReference>
<dbReference type="GeneID" id="98917948"/>
<accession>D4S1E3</accession>
<gene>
    <name evidence="2" type="ORF">BUTYVIB_01913</name>
</gene>
<dbReference type="Proteomes" id="UP000006238">
    <property type="component" value="Unassembled WGS sequence"/>
</dbReference>
<keyword evidence="3" id="KW-1185">Reference proteome</keyword>
<proteinExistence type="predicted"/>
<dbReference type="InterPro" id="IPR036597">
    <property type="entry name" value="Fido-like_dom_sf"/>
</dbReference>
<dbReference type="STRING" id="45851.BHV86_08785"/>
<dbReference type="HOGENOM" id="CLU_115697_4_1_9"/>
<dbReference type="AlphaFoldDB" id="D4S1E3"/>
<reference evidence="2 3" key="1">
    <citation type="submission" date="2010-02" db="EMBL/GenBank/DDBJ databases">
        <authorList>
            <person name="Weinstock G."/>
            <person name="Sodergren E."/>
            <person name="Clifton S."/>
            <person name="Fulton L."/>
            <person name="Fulton B."/>
            <person name="Courtney L."/>
            <person name="Fronick C."/>
            <person name="Harrison M."/>
            <person name="Strong C."/>
            <person name="Farmer C."/>
            <person name="Delahaunty K."/>
            <person name="Markovic C."/>
            <person name="Hall O."/>
            <person name="Minx P."/>
            <person name="Tomlinson C."/>
            <person name="Mitreva M."/>
            <person name="Nelson J."/>
            <person name="Hou S."/>
            <person name="Wollam A."/>
            <person name="Pepin K.H."/>
            <person name="Johnson M."/>
            <person name="Bhonagiri V."/>
            <person name="Zhang X."/>
            <person name="Suruliraj S."/>
            <person name="Warren W."/>
            <person name="Chinwalla A."/>
            <person name="Mardis E.R."/>
            <person name="Wilson R.K."/>
        </authorList>
    </citation>
    <scope>NUCLEOTIDE SEQUENCE [LARGE SCALE GENOMIC DNA]</scope>
    <source>
        <strain evidence="2 3">DSM 2876</strain>
    </source>
</reference>
<evidence type="ECO:0000259" key="1">
    <source>
        <dbReference type="PROSITE" id="PS51459"/>
    </source>
</evidence>
<dbReference type="eggNOG" id="COG3654">
    <property type="taxonomic scope" value="Bacteria"/>
</dbReference>
<dbReference type="RefSeq" id="WP_005603785.1">
    <property type="nucleotide sequence ID" value="NZ_GG663524.1"/>
</dbReference>